<organism evidence="3 4">
    <name type="scientific">Seminavis robusta</name>
    <dbReference type="NCBI Taxonomy" id="568900"/>
    <lineage>
        <taxon>Eukaryota</taxon>
        <taxon>Sar</taxon>
        <taxon>Stramenopiles</taxon>
        <taxon>Ochrophyta</taxon>
        <taxon>Bacillariophyta</taxon>
        <taxon>Bacillariophyceae</taxon>
        <taxon>Bacillariophycidae</taxon>
        <taxon>Naviculales</taxon>
        <taxon>Naviculaceae</taxon>
        <taxon>Seminavis</taxon>
    </lineage>
</organism>
<dbReference type="AlphaFoldDB" id="A0A9N8H3F5"/>
<sequence length="478" mass="51538">MCVTTPLSDSATKQSTSSRPDGVPSSPIKNNPGNRLASHLAHPIPASPPFQNRVVHRSGHPSPATRGQVLPTSLTSRHLVTPTIRRSIASMKIARVPPSKSSSQKPRVVKKSHKNKSTKDPWNPDVLPQRRLVPKSKSEGFEVTRESVLRDCLLMKKPVAVASAVPEARLAKAPRTKAKMTPIQLEQLKQREAQKHKDQMVLEECKRLRSVAAPYASAPPKPSPCPTEAPTRLVRGGGDVVMTEATRNVPSLLPKKTPPVNMLALTMSDPLAHANPNQAQQIASWKERLEASIRQLEETKIQHQQLEVSIRELEKAKIEHQQLEASIRILEQAKLDHQLSRRNSVVAAPTTATAISVANAVQPVLRVSTPPPNNAGIQAVLASLLPRPVVSPPTPPRPTVVLQAAAASPPAVSDEVAKAFLTILLQQALSPAPSAAPAAAASAIRTTNAGRTIQADADKQEKASTQARLKAALYSRDR</sequence>
<feature type="coiled-coil region" evidence="1">
    <location>
        <begin position="282"/>
        <end position="333"/>
    </location>
</feature>
<evidence type="ECO:0000256" key="1">
    <source>
        <dbReference type="SAM" id="Coils"/>
    </source>
</evidence>
<name>A0A9N8H3F5_9STRA</name>
<feature type="compositionally biased region" description="Polar residues" evidence="2">
    <location>
        <begin position="1"/>
        <end position="19"/>
    </location>
</feature>
<feature type="region of interest" description="Disordered" evidence="2">
    <location>
        <begin position="452"/>
        <end position="478"/>
    </location>
</feature>
<keyword evidence="1" id="KW-0175">Coiled coil</keyword>
<evidence type="ECO:0000313" key="4">
    <source>
        <dbReference type="Proteomes" id="UP001153069"/>
    </source>
</evidence>
<feature type="compositionally biased region" description="Basic residues" evidence="2">
    <location>
        <begin position="107"/>
        <end position="116"/>
    </location>
</feature>
<protein>
    <submittedName>
        <fullName evidence="3">Uncharacterized protein</fullName>
    </submittedName>
</protein>
<comment type="caution">
    <text evidence="3">The sequence shown here is derived from an EMBL/GenBank/DDBJ whole genome shotgun (WGS) entry which is preliminary data.</text>
</comment>
<accession>A0A9N8H3F5</accession>
<dbReference type="Proteomes" id="UP001153069">
    <property type="component" value="Unassembled WGS sequence"/>
</dbReference>
<feature type="region of interest" description="Disordered" evidence="2">
    <location>
        <begin position="1"/>
        <end position="129"/>
    </location>
</feature>
<evidence type="ECO:0000313" key="3">
    <source>
        <dbReference type="EMBL" id="CAB9498432.1"/>
    </source>
</evidence>
<keyword evidence="4" id="KW-1185">Reference proteome</keyword>
<gene>
    <name evidence="3" type="ORF">SEMRO_38_G023630.1</name>
</gene>
<reference evidence="3" key="1">
    <citation type="submission" date="2020-06" db="EMBL/GenBank/DDBJ databases">
        <authorList>
            <consortium name="Plant Systems Biology data submission"/>
        </authorList>
    </citation>
    <scope>NUCLEOTIDE SEQUENCE</scope>
    <source>
        <strain evidence="3">D6</strain>
    </source>
</reference>
<evidence type="ECO:0000256" key="2">
    <source>
        <dbReference type="SAM" id="MobiDB-lite"/>
    </source>
</evidence>
<proteinExistence type="predicted"/>
<dbReference type="EMBL" id="CAICTM010000038">
    <property type="protein sequence ID" value="CAB9498432.1"/>
    <property type="molecule type" value="Genomic_DNA"/>
</dbReference>